<dbReference type="GO" id="GO:0006979">
    <property type="term" value="P:response to oxidative stress"/>
    <property type="evidence" value="ECO:0007669"/>
    <property type="project" value="InterPro"/>
</dbReference>
<keyword evidence="14" id="KW-0472">Membrane</keyword>
<evidence type="ECO:0000256" key="11">
    <source>
        <dbReference type="PIRSR" id="PIRSR600823-4"/>
    </source>
</evidence>
<feature type="binding site" evidence="10">
    <location>
        <position position="102"/>
    </location>
    <ligand>
        <name>Ca(2+)</name>
        <dbReference type="ChEBI" id="CHEBI:29108"/>
        <label>1</label>
    </ligand>
</feature>
<evidence type="ECO:0000256" key="3">
    <source>
        <dbReference type="ARBA" id="ARBA00012313"/>
    </source>
</evidence>
<dbReference type="PANTHER" id="PTHR31235">
    <property type="entry name" value="PEROXIDASE 25-RELATED"/>
    <property type="match status" value="1"/>
</dbReference>
<dbReference type="SUPFAM" id="SSF48113">
    <property type="entry name" value="Heme-dependent peroxidases"/>
    <property type="match status" value="1"/>
</dbReference>
<sequence>MKAWETTQDEMLITGGLHAVVFNIMVVFSCIKMGNNLRFLSLCLLAWIASTHAQLQLGFYANNCPKAEQIVLKFVHDHIHNASSLPTALIRMHFHDCFVRAERNAPPNLIVRGFDFIDRIKSLVEAECPGVVFCAESSLWLPETLL</sequence>
<evidence type="ECO:0000256" key="1">
    <source>
        <dbReference type="ARBA" id="ARBA00000189"/>
    </source>
</evidence>
<evidence type="ECO:0000256" key="5">
    <source>
        <dbReference type="ARBA" id="ARBA00022617"/>
    </source>
</evidence>
<keyword evidence="12" id="KW-1015">Disulfide bond</keyword>
<name>A0A445FSV4_GLYSO</name>
<evidence type="ECO:0000256" key="10">
    <source>
        <dbReference type="PIRSR" id="PIRSR600823-3"/>
    </source>
</evidence>
<dbReference type="GO" id="GO:0020037">
    <property type="term" value="F:heme binding"/>
    <property type="evidence" value="ECO:0007669"/>
    <property type="project" value="InterPro"/>
</dbReference>
<dbReference type="GO" id="GO:0046872">
    <property type="term" value="F:metal ion binding"/>
    <property type="evidence" value="ECO:0007669"/>
    <property type="project" value="UniProtKB-KW"/>
</dbReference>
<keyword evidence="7" id="KW-0560">Oxidoreductase</keyword>
<feature type="domain" description="Plant heme peroxidase family profile" evidence="15">
    <location>
        <begin position="54"/>
        <end position="136"/>
    </location>
</feature>
<feature type="disulfide bond" evidence="12">
    <location>
        <begin position="64"/>
        <end position="128"/>
    </location>
</feature>
<reference evidence="16 17" key="1">
    <citation type="submission" date="2018-09" db="EMBL/GenBank/DDBJ databases">
        <title>A high-quality reference genome of wild soybean provides a powerful tool to mine soybean genomes.</title>
        <authorList>
            <person name="Xie M."/>
            <person name="Chung C.Y.L."/>
            <person name="Li M.-W."/>
            <person name="Wong F.-L."/>
            <person name="Chan T.-F."/>
            <person name="Lam H.-M."/>
        </authorList>
    </citation>
    <scope>NUCLEOTIDE SEQUENCE [LARGE SCALE GENOMIC DNA]</scope>
    <source>
        <strain evidence="17">cv. W05</strain>
        <tissue evidence="16">Hypocotyl of etiolated seedlings</tissue>
    </source>
</reference>
<dbReference type="InterPro" id="IPR002016">
    <property type="entry name" value="Haem_peroxidase"/>
</dbReference>
<comment type="cofactor">
    <cofactor evidence="10">
        <name>Ca(2+)</name>
        <dbReference type="ChEBI" id="CHEBI:29108"/>
    </cofactor>
    <text evidence="10">Binds 2 calcium ions per subunit.</text>
</comment>
<keyword evidence="17" id="KW-1185">Reference proteome</keyword>
<dbReference type="Proteomes" id="UP000289340">
    <property type="component" value="Chromosome 18"/>
</dbReference>
<evidence type="ECO:0000256" key="6">
    <source>
        <dbReference type="ARBA" id="ARBA00022723"/>
    </source>
</evidence>
<dbReference type="EC" id="1.11.1.7" evidence="3"/>
<dbReference type="EMBL" id="QZWG01000018">
    <property type="protein sequence ID" value="RZB51962.1"/>
    <property type="molecule type" value="Genomic_DNA"/>
</dbReference>
<dbReference type="Gene3D" id="1.10.520.10">
    <property type="match status" value="1"/>
</dbReference>
<feature type="site" description="Transition state stabilizer" evidence="11">
    <location>
        <position position="91"/>
    </location>
</feature>
<dbReference type="AlphaFoldDB" id="A0A445FSV4"/>
<accession>A0A445FSV4</accession>
<comment type="similarity">
    <text evidence="13">Belongs to the peroxidase family.</text>
</comment>
<evidence type="ECO:0000256" key="14">
    <source>
        <dbReference type="SAM" id="Phobius"/>
    </source>
</evidence>
<evidence type="ECO:0000256" key="2">
    <source>
        <dbReference type="ARBA" id="ARBA00001970"/>
    </source>
</evidence>
<keyword evidence="14" id="KW-0812">Transmembrane</keyword>
<keyword evidence="4 16" id="KW-0575">Peroxidase</keyword>
<comment type="caution">
    <text evidence="16">The sequence shown here is derived from an EMBL/GenBank/DDBJ whole genome shotgun (WGS) entry which is preliminary data.</text>
</comment>
<dbReference type="Pfam" id="PF00141">
    <property type="entry name" value="peroxidase"/>
    <property type="match status" value="1"/>
</dbReference>
<proteinExistence type="inferred from homology"/>
<evidence type="ECO:0000256" key="4">
    <source>
        <dbReference type="ARBA" id="ARBA00022559"/>
    </source>
</evidence>
<feature type="binding site" evidence="10">
    <location>
        <position position="96"/>
    </location>
    <ligand>
        <name>Ca(2+)</name>
        <dbReference type="ChEBI" id="CHEBI:29108"/>
        <label>1</label>
    </ligand>
</feature>
<protein>
    <recommendedName>
        <fullName evidence="3">peroxidase</fullName>
        <ecNumber evidence="3">1.11.1.7</ecNumber>
    </recommendedName>
</protein>
<dbReference type="GO" id="GO:0140825">
    <property type="term" value="F:lactoperoxidase activity"/>
    <property type="evidence" value="ECO:0007669"/>
    <property type="project" value="UniProtKB-EC"/>
</dbReference>
<organism evidence="16 17">
    <name type="scientific">Glycine soja</name>
    <name type="common">Wild soybean</name>
    <dbReference type="NCBI Taxonomy" id="3848"/>
    <lineage>
        <taxon>Eukaryota</taxon>
        <taxon>Viridiplantae</taxon>
        <taxon>Streptophyta</taxon>
        <taxon>Embryophyta</taxon>
        <taxon>Tracheophyta</taxon>
        <taxon>Spermatophyta</taxon>
        <taxon>Magnoliopsida</taxon>
        <taxon>eudicotyledons</taxon>
        <taxon>Gunneridae</taxon>
        <taxon>Pentapetalae</taxon>
        <taxon>rosids</taxon>
        <taxon>fabids</taxon>
        <taxon>Fabales</taxon>
        <taxon>Fabaceae</taxon>
        <taxon>Papilionoideae</taxon>
        <taxon>50 kb inversion clade</taxon>
        <taxon>NPAAA clade</taxon>
        <taxon>indigoferoid/millettioid clade</taxon>
        <taxon>Phaseoleae</taxon>
        <taxon>Glycine</taxon>
        <taxon>Glycine subgen. Soja</taxon>
    </lineage>
</organism>
<evidence type="ECO:0000256" key="12">
    <source>
        <dbReference type="PIRSR" id="PIRSR600823-5"/>
    </source>
</evidence>
<evidence type="ECO:0000313" key="16">
    <source>
        <dbReference type="EMBL" id="RZB51962.1"/>
    </source>
</evidence>
<gene>
    <name evidence="16" type="ORF">D0Y65_048401</name>
</gene>
<feature type="binding site" evidence="10">
    <location>
        <position position="99"/>
    </location>
    <ligand>
        <name>Ca(2+)</name>
        <dbReference type="ChEBI" id="CHEBI:29108"/>
        <label>1</label>
    </ligand>
</feature>
<dbReference type="PROSITE" id="PS51257">
    <property type="entry name" value="PROKAR_LIPOPROTEIN"/>
    <property type="match status" value="1"/>
</dbReference>
<comment type="catalytic activity">
    <reaction evidence="1">
        <text>2 a phenolic donor + H2O2 = 2 a phenolic radical donor + 2 H2O</text>
        <dbReference type="Rhea" id="RHEA:56136"/>
        <dbReference type="ChEBI" id="CHEBI:15377"/>
        <dbReference type="ChEBI" id="CHEBI:16240"/>
        <dbReference type="ChEBI" id="CHEBI:139520"/>
        <dbReference type="ChEBI" id="CHEBI:139521"/>
        <dbReference type="EC" id="1.11.1.7"/>
    </reaction>
</comment>
<feature type="active site" description="Proton acceptor" evidence="9">
    <location>
        <position position="95"/>
    </location>
</feature>
<keyword evidence="14" id="KW-1133">Transmembrane helix</keyword>
<dbReference type="PROSITE" id="PS50873">
    <property type="entry name" value="PEROXIDASE_4"/>
    <property type="match status" value="1"/>
</dbReference>
<comment type="cofactor">
    <cofactor evidence="2">
        <name>heme b</name>
        <dbReference type="ChEBI" id="CHEBI:60344"/>
    </cofactor>
</comment>
<keyword evidence="8" id="KW-0408">Iron</keyword>
<dbReference type="InterPro" id="IPR010255">
    <property type="entry name" value="Haem_peroxidase_sf"/>
</dbReference>
<evidence type="ECO:0000256" key="13">
    <source>
        <dbReference type="RuleBase" id="RU004241"/>
    </source>
</evidence>
<keyword evidence="10" id="KW-0106">Calcium</keyword>
<keyword evidence="6 10" id="KW-0479">Metal-binding</keyword>
<evidence type="ECO:0000256" key="9">
    <source>
        <dbReference type="PIRSR" id="PIRSR600823-1"/>
    </source>
</evidence>
<evidence type="ECO:0000259" key="15">
    <source>
        <dbReference type="PROSITE" id="PS50873"/>
    </source>
</evidence>
<evidence type="ECO:0000313" key="17">
    <source>
        <dbReference type="Proteomes" id="UP000289340"/>
    </source>
</evidence>
<feature type="transmembrane region" description="Helical" evidence="14">
    <location>
        <begin position="12"/>
        <end position="31"/>
    </location>
</feature>
<dbReference type="InterPro" id="IPR000823">
    <property type="entry name" value="Peroxidase_pln"/>
</dbReference>
<keyword evidence="5" id="KW-0349">Heme</keyword>
<evidence type="ECO:0000256" key="7">
    <source>
        <dbReference type="ARBA" id="ARBA00023002"/>
    </source>
</evidence>
<evidence type="ECO:0000256" key="8">
    <source>
        <dbReference type="ARBA" id="ARBA00023004"/>
    </source>
</evidence>